<accession>A0AAJ7WLD9</accession>
<keyword evidence="4" id="KW-0496">Mitochondrion</keyword>
<name>A0AAJ7WLD9_PETMA</name>
<dbReference type="InterPro" id="IPR010591">
    <property type="entry name" value="ATP11"/>
</dbReference>
<evidence type="ECO:0000256" key="1">
    <source>
        <dbReference type="ARBA" id="ARBA00004173"/>
    </source>
</evidence>
<dbReference type="GO" id="GO:0033615">
    <property type="term" value="P:mitochondrial proton-transporting ATP synthase complex assembly"/>
    <property type="evidence" value="ECO:0007669"/>
    <property type="project" value="TreeGrafter"/>
</dbReference>
<gene>
    <name evidence="7" type="primary">ATPAF1</name>
</gene>
<keyword evidence="6" id="KW-1185">Reference proteome</keyword>
<dbReference type="KEGG" id="pmrn:116938627"/>
<feature type="compositionally biased region" description="Basic and acidic residues" evidence="5">
    <location>
        <begin position="92"/>
        <end position="120"/>
    </location>
</feature>
<evidence type="ECO:0000313" key="7">
    <source>
        <dbReference type="RefSeq" id="XP_032801890.1"/>
    </source>
</evidence>
<dbReference type="Pfam" id="PF06644">
    <property type="entry name" value="ATP11"/>
    <property type="match status" value="1"/>
</dbReference>
<sequence length="314" mass="34831">MAASSLCWAPGRLCRVRLRPPPSPLALGVPCGAVRSFFLPPPTNGNNNQPHESASSIEGNPFYGKYAARIEALRRNRPDDFNARLQRLEQMREAKQEEPKQEGTTQRGEKSNEFSGESKAHSGKGLDSIIKIELIQDKTPHEIEEIWTLYFSNKNVISAVIPGDTYDLMSSRGKECPTFVYAVPREHGHEMFMGQWASSSIHFTSLINFQTRGDLAESQLVIHHYTELRESKGLVLMVSETLGETLSTLEAKCLASQVQIFYADPGPESKFSLVRRLNHNPSDFDHMTLLAALRQQGILGIGGQMGGAVPASHE</sequence>
<feature type="region of interest" description="Disordered" evidence="5">
    <location>
        <begin position="92"/>
        <end position="122"/>
    </location>
</feature>
<evidence type="ECO:0000256" key="3">
    <source>
        <dbReference type="ARBA" id="ARBA00022946"/>
    </source>
</evidence>
<dbReference type="CTD" id="64756"/>
<protein>
    <submittedName>
        <fullName evidence="7">ATP synthase mitochondrial F1 complex assembly factor 1 isoform X1</fullName>
    </submittedName>
</protein>
<comment type="similarity">
    <text evidence="2">Belongs to the ATP11 family.</text>
</comment>
<comment type="subcellular location">
    <subcellularLocation>
        <location evidence="1">Mitochondrion</location>
    </subcellularLocation>
</comment>
<evidence type="ECO:0000256" key="2">
    <source>
        <dbReference type="ARBA" id="ARBA00009116"/>
    </source>
</evidence>
<evidence type="ECO:0000256" key="4">
    <source>
        <dbReference type="ARBA" id="ARBA00023128"/>
    </source>
</evidence>
<dbReference type="PANTHER" id="PTHR13126:SF0">
    <property type="entry name" value="ATP SYNTHASE MITOCHONDRIAL F1 COMPLEX ASSEMBLY FACTOR 1"/>
    <property type="match status" value="1"/>
</dbReference>
<dbReference type="PANTHER" id="PTHR13126">
    <property type="entry name" value="CHAPERONE ATP11"/>
    <property type="match status" value="1"/>
</dbReference>
<evidence type="ECO:0000313" key="6">
    <source>
        <dbReference type="Proteomes" id="UP001318040"/>
    </source>
</evidence>
<reference evidence="7" key="1">
    <citation type="submission" date="2025-08" db="UniProtKB">
        <authorList>
            <consortium name="RefSeq"/>
        </authorList>
    </citation>
    <scope>IDENTIFICATION</scope>
    <source>
        <tissue evidence="7">Sperm</tissue>
    </source>
</reference>
<keyword evidence="3" id="KW-0809">Transit peptide</keyword>
<dbReference type="RefSeq" id="XP_032801890.1">
    <property type="nucleotide sequence ID" value="XM_032945999.1"/>
</dbReference>
<proteinExistence type="inferred from homology"/>
<dbReference type="GO" id="GO:0005739">
    <property type="term" value="C:mitochondrion"/>
    <property type="evidence" value="ECO:0007669"/>
    <property type="project" value="UniProtKB-SubCell"/>
</dbReference>
<evidence type="ECO:0000256" key="5">
    <source>
        <dbReference type="SAM" id="MobiDB-lite"/>
    </source>
</evidence>
<dbReference type="AlphaFoldDB" id="A0AAJ7WLD9"/>
<dbReference type="Proteomes" id="UP001318040">
    <property type="component" value="Chromosome 1"/>
</dbReference>
<organism evidence="6 7">
    <name type="scientific">Petromyzon marinus</name>
    <name type="common">Sea lamprey</name>
    <dbReference type="NCBI Taxonomy" id="7757"/>
    <lineage>
        <taxon>Eukaryota</taxon>
        <taxon>Metazoa</taxon>
        <taxon>Chordata</taxon>
        <taxon>Craniata</taxon>
        <taxon>Vertebrata</taxon>
        <taxon>Cyclostomata</taxon>
        <taxon>Hyperoartia</taxon>
        <taxon>Petromyzontiformes</taxon>
        <taxon>Petromyzontidae</taxon>
        <taxon>Petromyzon</taxon>
    </lineage>
</organism>